<dbReference type="InterPro" id="IPR013740">
    <property type="entry name" value="Redoxin"/>
</dbReference>
<organism evidence="7">
    <name type="scientific">Turicibacter sanguinis</name>
    <dbReference type="NCBI Taxonomy" id="154288"/>
    <lineage>
        <taxon>Bacteria</taxon>
        <taxon>Bacillati</taxon>
        <taxon>Bacillota</taxon>
        <taxon>Erysipelotrichia</taxon>
        <taxon>Erysipelotrichales</taxon>
        <taxon>Turicibacteraceae</taxon>
        <taxon>Turicibacter</taxon>
    </lineage>
</organism>
<dbReference type="EC" id="1.11.1.24" evidence="6"/>
<dbReference type="NCBIfam" id="NF001808">
    <property type="entry name" value="PRK00522.1"/>
    <property type="match status" value="1"/>
</dbReference>
<evidence type="ECO:0000256" key="3">
    <source>
        <dbReference type="ARBA" id="ARBA00023002"/>
    </source>
</evidence>
<dbReference type="PROSITE" id="PS01265">
    <property type="entry name" value="TPX"/>
    <property type="match status" value="1"/>
</dbReference>
<comment type="subunit">
    <text evidence="6">Homodimer.</text>
</comment>
<keyword evidence="4 6" id="KW-1015">Disulfide bond</keyword>
<dbReference type="Pfam" id="PF08534">
    <property type="entry name" value="Redoxin"/>
    <property type="match status" value="1"/>
</dbReference>
<dbReference type="PANTHER" id="PTHR43110">
    <property type="entry name" value="THIOL PEROXIDASE"/>
    <property type="match status" value="1"/>
</dbReference>
<comment type="catalytic activity">
    <reaction evidence="6">
        <text>a hydroperoxide + [thioredoxin]-dithiol = an alcohol + [thioredoxin]-disulfide + H2O</text>
        <dbReference type="Rhea" id="RHEA:62620"/>
        <dbReference type="Rhea" id="RHEA-COMP:10698"/>
        <dbReference type="Rhea" id="RHEA-COMP:10700"/>
        <dbReference type="ChEBI" id="CHEBI:15377"/>
        <dbReference type="ChEBI" id="CHEBI:29950"/>
        <dbReference type="ChEBI" id="CHEBI:30879"/>
        <dbReference type="ChEBI" id="CHEBI:35924"/>
        <dbReference type="ChEBI" id="CHEBI:50058"/>
        <dbReference type="EC" id="1.11.1.24"/>
    </reaction>
</comment>
<evidence type="ECO:0000256" key="6">
    <source>
        <dbReference type="HAMAP-Rule" id="MF_00269"/>
    </source>
</evidence>
<evidence type="ECO:0000256" key="1">
    <source>
        <dbReference type="ARBA" id="ARBA00022559"/>
    </source>
</evidence>
<dbReference type="InterPro" id="IPR036249">
    <property type="entry name" value="Thioredoxin-like_sf"/>
</dbReference>
<keyword evidence="2 6" id="KW-0049">Antioxidant</keyword>
<comment type="miscellaneous">
    <text evidence="6">The active site is a conserved redox-active cysteine residue, the peroxidatic cysteine (C(P)), which makes the nucleophilic attack on the peroxide substrate. The peroxide oxidizes the C(P)-SH to cysteine sulfenic acid (C(P)-SOH), which then reacts with another cysteine residue, the resolving cysteine (C(R)), to form a disulfide bridge. The disulfide is subsequently reduced by an appropriate electron donor to complete the catalytic cycle. In this atypical 2-Cys peroxiredoxin, C(R) is present in the same subunit to form an intramolecular disulfide. The disulfide is subsequently reduced by thioredoxin.</text>
</comment>
<reference evidence="7" key="1">
    <citation type="journal article" date="2019" name="Nat. Med.">
        <title>A library of human gut bacterial isolates paired with longitudinal multiomics data enables mechanistic microbiome research.</title>
        <authorList>
            <person name="Poyet M."/>
            <person name="Groussin M."/>
            <person name="Gibbons S.M."/>
            <person name="Avila-Pacheco J."/>
            <person name="Jiang X."/>
            <person name="Kearney S.M."/>
            <person name="Perrotta A.R."/>
            <person name="Berdy B."/>
            <person name="Zhao S."/>
            <person name="Lieberman T.D."/>
            <person name="Swanson P.K."/>
            <person name="Smith M."/>
            <person name="Roesemann S."/>
            <person name="Alexander J.E."/>
            <person name="Rich S.A."/>
            <person name="Livny J."/>
            <person name="Vlamakis H."/>
            <person name="Clish C."/>
            <person name="Bullock K."/>
            <person name="Deik A."/>
            <person name="Scott J."/>
            <person name="Pierce K.A."/>
            <person name="Xavier R.J."/>
            <person name="Alm E.J."/>
        </authorList>
    </citation>
    <scope>NUCLEOTIDE SEQUENCE</scope>
    <source>
        <strain evidence="7">BIOML-A179</strain>
    </source>
</reference>
<sequence>MNVKFKGNYVTLEGTHVKVGHPSPKFVVTDQELNAVESKHFTGKKVYVSVPSIDTTVCDTEVRRFNQEAAALDNVSVYVISMDLPFAQARWCGAAGIDNIQVLSDYKKHDFGMKFGTYIKELGLLTRAVFVVDETDTITYVEYCEEVTEEPNYANVLQALKR</sequence>
<dbReference type="PROSITE" id="PS51352">
    <property type="entry name" value="THIOREDOXIN_2"/>
    <property type="match status" value="1"/>
</dbReference>
<evidence type="ECO:0000256" key="5">
    <source>
        <dbReference type="ARBA" id="ARBA00023284"/>
    </source>
</evidence>
<evidence type="ECO:0000256" key="4">
    <source>
        <dbReference type="ARBA" id="ARBA00023157"/>
    </source>
</evidence>
<feature type="active site" description="Cysteine sulfenic acid (-SOH) intermediate" evidence="6">
    <location>
        <position position="58"/>
    </location>
</feature>
<keyword evidence="5 6" id="KW-0676">Redox-active center</keyword>
<dbReference type="RefSeq" id="WP_129821585.1">
    <property type="nucleotide sequence ID" value="NZ_RCYV01000013.1"/>
</dbReference>
<dbReference type="HAMAP" id="MF_00269">
    <property type="entry name" value="Tpx"/>
    <property type="match status" value="1"/>
</dbReference>
<feature type="disulfide bond" description="Redox-active" evidence="6">
    <location>
        <begin position="58"/>
        <end position="92"/>
    </location>
</feature>
<dbReference type="SUPFAM" id="SSF52833">
    <property type="entry name" value="Thioredoxin-like"/>
    <property type="match status" value="1"/>
</dbReference>
<dbReference type="Gene3D" id="3.40.30.10">
    <property type="entry name" value="Glutaredoxin"/>
    <property type="match status" value="1"/>
</dbReference>
<name>A0A6I3N8M2_9FIRM</name>
<evidence type="ECO:0000256" key="2">
    <source>
        <dbReference type="ARBA" id="ARBA00022862"/>
    </source>
</evidence>
<comment type="similarity">
    <text evidence="6">Belongs to the peroxiredoxin family. Tpx subfamily.</text>
</comment>
<dbReference type="PANTHER" id="PTHR43110:SF1">
    <property type="entry name" value="THIOL PEROXIDASE"/>
    <property type="match status" value="1"/>
</dbReference>
<comment type="function">
    <text evidence="6">Thiol-specific peroxidase that catalyzes the reduction of hydrogen peroxide and organic hydroperoxides to water and alcohols, respectively. Plays a role in cell protection against oxidative stress by detoxifying peroxides.</text>
</comment>
<dbReference type="InterPro" id="IPR002065">
    <property type="entry name" value="TPX"/>
</dbReference>
<protein>
    <recommendedName>
        <fullName evidence="6">Thiol peroxidase</fullName>
        <shortName evidence="6">Tpx</shortName>
        <ecNumber evidence="6">1.11.1.24</ecNumber>
    </recommendedName>
    <alternativeName>
        <fullName evidence="6">Peroxiredoxin tpx</fullName>
        <shortName evidence="6">Prx</shortName>
    </alternativeName>
    <alternativeName>
        <fullName evidence="6">Thioredoxin peroxidase</fullName>
    </alternativeName>
    <alternativeName>
        <fullName evidence="6">Thioredoxin-dependent peroxiredoxin</fullName>
    </alternativeName>
</protein>
<dbReference type="InterPro" id="IPR013766">
    <property type="entry name" value="Thioredoxin_domain"/>
</dbReference>
<keyword evidence="3 6" id="KW-0560">Oxidoreductase</keyword>
<dbReference type="GO" id="GO:0008379">
    <property type="term" value="F:thioredoxin peroxidase activity"/>
    <property type="evidence" value="ECO:0007669"/>
    <property type="project" value="UniProtKB-UniRule"/>
</dbReference>
<dbReference type="InterPro" id="IPR018219">
    <property type="entry name" value="Tpx_CS"/>
</dbReference>
<gene>
    <name evidence="6" type="primary">tpx</name>
    <name evidence="7" type="ORF">GMA64_03525</name>
</gene>
<proteinExistence type="inferred from homology"/>
<accession>A0A6I3N8M2</accession>
<dbReference type="EMBL" id="WMQV01000005">
    <property type="protein sequence ID" value="MTL93591.1"/>
    <property type="molecule type" value="Genomic_DNA"/>
</dbReference>
<comment type="caution">
    <text evidence="7">The sequence shown here is derived from an EMBL/GenBank/DDBJ whole genome shotgun (WGS) entry which is preliminary data.</text>
</comment>
<dbReference type="InterPro" id="IPR050455">
    <property type="entry name" value="Tpx_Peroxidase_subfamily"/>
</dbReference>
<evidence type="ECO:0000313" key="7">
    <source>
        <dbReference type="EMBL" id="MTL93591.1"/>
    </source>
</evidence>
<dbReference type="CDD" id="cd03014">
    <property type="entry name" value="PRX_Atyp2cys"/>
    <property type="match status" value="1"/>
</dbReference>
<dbReference type="AlphaFoldDB" id="A0A6I3N8M2"/>
<keyword evidence="1 6" id="KW-0575">Peroxidase</keyword>